<proteinExistence type="predicted"/>
<evidence type="ECO:0000313" key="2">
    <source>
        <dbReference type="Proteomes" id="UP000009182"/>
    </source>
</evidence>
<organism evidence="1 2">
    <name type="scientific">Escherichia coli O6:K15:H31 (strain 536 / UPEC)</name>
    <dbReference type="NCBI Taxonomy" id="362663"/>
    <lineage>
        <taxon>Bacteria</taxon>
        <taxon>Pseudomonadati</taxon>
        <taxon>Pseudomonadota</taxon>
        <taxon>Gammaproteobacteria</taxon>
        <taxon>Enterobacterales</taxon>
        <taxon>Enterobacteriaceae</taxon>
        <taxon>Escherichia</taxon>
    </lineage>
</organism>
<dbReference type="AlphaFoldDB" id="A0A454A7J9"/>
<dbReference type="RefSeq" id="WP_001366848.1">
    <property type="nucleotide sequence ID" value="NC_008253.1"/>
</dbReference>
<protein>
    <submittedName>
        <fullName evidence="1">Putative glycosyltransferase</fullName>
    </submittedName>
</protein>
<reference evidence="1 2" key="1">
    <citation type="journal article" date="2006" name="Mol. Microbiol.">
        <title>Role of pathogenicity island-associated integrases in the genome plasticity of uropathogenic Escherichia coli strain 536.</title>
        <authorList>
            <person name="Hochhut B."/>
            <person name="Wilde C."/>
            <person name="Balling G."/>
            <person name="Middendorf B."/>
            <person name="Dobrindt U."/>
            <person name="Brzuszkiewicz E."/>
            <person name="Gottschalk G."/>
            <person name="Carniel E."/>
            <person name="Hacker J."/>
        </authorList>
    </citation>
    <scope>NUCLEOTIDE SEQUENCE [LARGE SCALE GENOMIC DNA]</scope>
    <source>
        <strain evidence="2">536 / UPEC</strain>
    </source>
</reference>
<dbReference type="GO" id="GO:0016740">
    <property type="term" value="F:transferase activity"/>
    <property type="evidence" value="ECO:0007669"/>
    <property type="project" value="UniProtKB-KW"/>
</dbReference>
<evidence type="ECO:0000313" key="1">
    <source>
        <dbReference type="EMBL" id="ABG71017.1"/>
    </source>
</evidence>
<keyword evidence="1" id="KW-0808">Transferase</keyword>
<name>A0A454A7J9_ECOL5</name>
<dbReference type="EMBL" id="CP000247">
    <property type="protein sequence ID" value="ABG71017.1"/>
    <property type="molecule type" value="Genomic_DNA"/>
</dbReference>
<sequence>MTVLINHVMSTNVKSSIFRDFIFRIKENSLSCFQHTVSIEPKSYADIYHFHRPQKCDIEQIPEKSLVTLHFDPFDFRQHSSMEELFQKLSLFKKVVFLNQNSFEQCSFLGEKRVLIPHGYDERLQLRQQKKPHFTFNVAVISRYYSDGRKGDAYLFDLLAGLPNDIRLYLVGNCWPKRLEKRSKQIYVIHPTSYYDIIRIYSAIDMVLITSPYEGGPACLPEALAAGCLVFSSRSGMAEDLLDTRFLLDYNLTSDINKILMAKSLFKNEIENYKAHNLITWETVSHRYNCLYQSML</sequence>
<dbReference type="SUPFAM" id="SSF53756">
    <property type="entry name" value="UDP-Glycosyltransferase/glycogen phosphorylase"/>
    <property type="match status" value="1"/>
</dbReference>
<dbReference type="Gene3D" id="3.40.50.2000">
    <property type="entry name" value="Glycogen Phosphorylase B"/>
    <property type="match status" value="1"/>
</dbReference>
<dbReference type="Pfam" id="PF13692">
    <property type="entry name" value="Glyco_trans_1_4"/>
    <property type="match status" value="1"/>
</dbReference>
<gene>
    <name evidence="1" type="ordered locus">ECP_3034</name>
</gene>
<accession>A0A454A7J9</accession>
<dbReference type="Proteomes" id="UP000009182">
    <property type="component" value="Chromosome"/>
</dbReference>
<dbReference type="KEGG" id="ecp:ECP_3034"/>